<keyword evidence="3" id="KW-1185">Reference proteome</keyword>
<feature type="compositionally biased region" description="Acidic residues" evidence="1">
    <location>
        <begin position="36"/>
        <end position="45"/>
    </location>
</feature>
<evidence type="ECO:0000313" key="2">
    <source>
        <dbReference type="EMBL" id="CAH0375556.1"/>
    </source>
</evidence>
<comment type="caution">
    <text evidence="2">The sequence shown here is derived from an EMBL/GenBank/DDBJ whole genome shotgun (WGS) entry which is preliminary data.</text>
</comment>
<feature type="compositionally biased region" description="Basic and acidic residues" evidence="1">
    <location>
        <begin position="104"/>
        <end position="122"/>
    </location>
</feature>
<dbReference type="Proteomes" id="UP000789595">
    <property type="component" value="Unassembled WGS sequence"/>
</dbReference>
<evidence type="ECO:0000256" key="1">
    <source>
        <dbReference type="SAM" id="MobiDB-lite"/>
    </source>
</evidence>
<feature type="region of interest" description="Disordered" evidence="1">
    <location>
        <begin position="1"/>
        <end position="147"/>
    </location>
</feature>
<dbReference type="EMBL" id="CAKKNE010000005">
    <property type="protein sequence ID" value="CAH0375556.1"/>
    <property type="molecule type" value="Genomic_DNA"/>
</dbReference>
<feature type="non-terminal residue" evidence="2">
    <location>
        <position position="1"/>
    </location>
</feature>
<feature type="compositionally biased region" description="Basic and acidic residues" evidence="1">
    <location>
        <begin position="1"/>
        <end position="11"/>
    </location>
</feature>
<dbReference type="AlphaFoldDB" id="A0A8J2SVB0"/>
<name>A0A8J2SVB0_9STRA</name>
<feature type="non-terminal residue" evidence="2">
    <location>
        <position position="147"/>
    </location>
</feature>
<accession>A0A8J2SVB0</accession>
<evidence type="ECO:0000313" key="3">
    <source>
        <dbReference type="Proteomes" id="UP000789595"/>
    </source>
</evidence>
<protein>
    <submittedName>
        <fullName evidence="2">Uncharacterized protein</fullName>
    </submittedName>
</protein>
<gene>
    <name evidence="2" type="ORF">PECAL_5P00850</name>
</gene>
<sequence length="147" mass="16430">GDQGRRTHDAAAEPAEPDAFPTPTNVVLPSFAERGEDVDVDDDGVNEPQRPTPVGGQSIWNLFSPVKEETPAEKRRDSAMSMATPANDDMSLASPDNKPVAARHVSEPPDTPKEPRETEASKMRRRPSPRWRSKLRSRSPRRRRRRA</sequence>
<reference evidence="2" key="1">
    <citation type="submission" date="2021-11" db="EMBL/GenBank/DDBJ databases">
        <authorList>
            <consortium name="Genoscope - CEA"/>
            <person name="William W."/>
        </authorList>
    </citation>
    <scope>NUCLEOTIDE SEQUENCE</scope>
</reference>
<proteinExistence type="predicted"/>
<organism evidence="2 3">
    <name type="scientific">Pelagomonas calceolata</name>
    <dbReference type="NCBI Taxonomy" id="35677"/>
    <lineage>
        <taxon>Eukaryota</taxon>
        <taxon>Sar</taxon>
        <taxon>Stramenopiles</taxon>
        <taxon>Ochrophyta</taxon>
        <taxon>Pelagophyceae</taxon>
        <taxon>Pelagomonadales</taxon>
        <taxon>Pelagomonadaceae</taxon>
        <taxon>Pelagomonas</taxon>
    </lineage>
</organism>
<feature type="compositionally biased region" description="Basic and acidic residues" evidence="1">
    <location>
        <begin position="66"/>
        <end position="78"/>
    </location>
</feature>
<feature type="compositionally biased region" description="Basic residues" evidence="1">
    <location>
        <begin position="123"/>
        <end position="147"/>
    </location>
</feature>